<accession>A0A5B7JFG7</accession>
<evidence type="ECO:0000313" key="2">
    <source>
        <dbReference type="EMBL" id="MPC93599.1"/>
    </source>
</evidence>
<name>A0A5B7JFG7_PORTR</name>
<dbReference type="AlphaFoldDB" id="A0A5B7JFG7"/>
<proteinExistence type="predicted"/>
<keyword evidence="3" id="KW-1185">Reference proteome</keyword>
<protein>
    <submittedName>
        <fullName evidence="2">Uncharacterized protein</fullName>
    </submittedName>
</protein>
<reference evidence="2 3" key="1">
    <citation type="submission" date="2019-05" db="EMBL/GenBank/DDBJ databases">
        <title>Another draft genome of Portunus trituberculatus and its Hox gene families provides insights of decapod evolution.</title>
        <authorList>
            <person name="Jeong J.-H."/>
            <person name="Song I."/>
            <person name="Kim S."/>
            <person name="Choi T."/>
            <person name="Kim D."/>
            <person name="Ryu S."/>
            <person name="Kim W."/>
        </authorList>
    </citation>
    <scope>NUCLEOTIDE SEQUENCE [LARGE SCALE GENOMIC DNA]</scope>
    <source>
        <tissue evidence="2">Muscle</tissue>
    </source>
</reference>
<evidence type="ECO:0000256" key="1">
    <source>
        <dbReference type="SAM" id="MobiDB-lite"/>
    </source>
</evidence>
<sequence>MQRKVLRHVVRHPLVTNMRPRNRKPDR</sequence>
<dbReference type="Proteomes" id="UP000324222">
    <property type="component" value="Unassembled WGS sequence"/>
</dbReference>
<gene>
    <name evidence="2" type="ORF">E2C01_088733</name>
</gene>
<feature type="compositionally biased region" description="Basic residues" evidence="1">
    <location>
        <begin position="1"/>
        <end position="11"/>
    </location>
</feature>
<evidence type="ECO:0000313" key="3">
    <source>
        <dbReference type="Proteomes" id="UP000324222"/>
    </source>
</evidence>
<feature type="region of interest" description="Disordered" evidence="1">
    <location>
        <begin position="1"/>
        <end position="27"/>
    </location>
</feature>
<dbReference type="EMBL" id="VSRR010095428">
    <property type="protein sequence ID" value="MPC93599.1"/>
    <property type="molecule type" value="Genomic_DNA"/>
</dbReference>
<comment type="caution">
    <text evidence="2">The sequence shown here is derived from an EMBL/GenBank/DDBJ whole genome shotgun (WGS) entry which is preliminary data.</text>
</comment>
<organism evidence="2 3">
    <name type="scientific">Portunus trituberculatus</name>
    <name type="common">Swimming crab</name>
    <name type="synonym">Neptunus trituberculatus</name>
    <dbReference type="NCBI Taxonomy" id="210409"/>
    <lineage>
        <taxon>Eukaryota</taxon>
        <taxon>Metazoa</taxon>
        <taxon>Ecdysozoa</taxon>
        <taxon>Arthropoda</taxon>
        <taxon>Crustacea</taxon>
        <taxon>Multicrustacea</taxon>
        <taxon>Malacostraca</taxon>
        <taxon>Eumalacostraca</taxon>
        <taxon>Eucarida</taxon>
        <taxon>Decapoda</taxon>
        <taxon>Pleocyemata</taxon>
        <taxon>Brachyura</taxon>
        <taxon>Eubrachyura</taxon>
        <taxon>Portunoidea</taxon>
        <taxon>Portunidae</taxon>
        <taxon>Portuninae</taxon>
        <taxon>Portunus</taxon>
    </lineage>
</organism>